<evidence type="ECO:0000256" key="3">
    <source>
        <dbReference type="ARBA" id="ARBA00022475"/>
    </source>
</evidence>
<dbReference type="SUPFAM" id="SSF81324">
    <property type="entry name" value="Voltage-gated potassium channels"/>
    <property type="match status" value="1"/>
</dbReference>
<dbReference type="Pfam" id="PF03520">
    <property type="entry name" value="KCNQ_channel"/>
    <property type="match status" value="1"/>
</dbReference>
<evidence type="ECO:0000259" key="13">
    <source>
        <dbReference type="Pfam" id="PF00520"/>
    </source>
</evidence>
<feature type="region of interest" description="Disordered" evidence="11">
    <location>
        <begin position="429"/>
        <end position="448"/>
    </location>
</feature>
<evidence type="ECO:0000256" key="7">
    <source>
        <dbReference type="ARBA" id="ARBA00023065"/>
    </source>
</evidence>
<dbReference type="PANTHER" id="PTHR47735">
    <property type="entry name" value="POTASSIUM VOLTAGE-GATED CHANNEL SUBFAMILY KQT MEMBER 4"/>
    <property type="match status" value="1"/>
</dbReference>
<sequence>MTRQGRVFTFLERPTGWKCHVYYFTVFFIILAAFFLTVWPHKMKGHVLFYVELAITIILVCEYALRVWSAGCRFKYASLAKRLRFVRKPICLIELFVIVVSVALLAKCAGELKLSLAMIRGFQFLHIFQLLRIDRHYGSWRLLGSVVYMHRNELVTTIYISVLGLIFGSYFMFLAEKDVAVPENQLPIRTYADAMWWGVATFFTIGFGDMVPHSWIGKAVACISALALVAFFQLPAGILGSGFALKVHQKHRQKHFNRQVPAAASLIQALWQCYATLPNSHCTATWNKFSRAYRLLPMNKPPTGEEPLIPLEVNKIKKDKHLKNIIHAICKMKYLATRRKFQKLRELYDVRDIIEQYSQGHLNMMLKIKGIQRKIEQYIGKPIQPDNSGQVMTVHSRLIQIENQASALHLKLEDCVRLFGEIGELLEIPNQRSHDDPPKSKSANELHP</sequence>
<feature type="domain" description="Ion transport" evidence="13">
    <location>
        <begin position="22"/>
        <end position="246"/>
    </location>
</feature>
<comment type="catalytic activity">
    <reaction evidence="10">
        <text>K(+)(in) = K(+)(out)</text>
        <dbReference type="Rhea" id="RHEA:29463"/>
        <dbReference type="ChEBI" id="CHEBI:29103"/>
    </reaction>
</comment>
<evidence type="ECO:0000256" key="10">
    <source>
        <dbReference type="ARBA" id="ARBA00034430"/>
    </source>
</evidence>
<dbReference type="PRINTS" id="PR00169">
    <property type="entry name" value="KCHANNEL"/>
</dbReference>
<evidence type="ECO:0000256" key="9">
    <source>
        <dbReference type="ARBA" id="ARBA00023303"/>
    </source>
</evidence>
<dbReference type="GO" id="GO:0008076">
    <property type="term" value="C:voltage-gated potassium channel complex"/>
    <property type="evidence" value="ECO:0007669"/>
    <property type="project" value="TreeGrafter"/>
</dbReference>
<dbReference type="GO" id="GO:0005249">
    <property type="term" value="F:voltage-gated potassium channel activity"/>
    <property type="evidence" value="ECO:0007669"/>
    <property type="project" value="InterPro"/>
</dbReference>
<keyword evidence="6 12" id="KW-1133">Transmembrane helix</keyword>
<keyword evidence="4 12" id="KW-0812">Transmembrane</keyword>
<dbReference type="InterPro" id="IPR003937">
    <property type="entry name" value="K_chnl_volt-dep_KCNQ"/>
</dbReference>
<keyword evidence="8 12" id="KW-0472">Membrane</keyword>
<organism evidence="15 16">
    <name type="scientific">Trichuris muris</name>
    <name type="common">Mouse whipworm</name>
    <dbReference type="NCBI Taxonomy" id="70415"/>
    <lineage>
        <taxon>Eukaryota</taxon>
        <taxon>Metazoa</taxon>
        <taxon>Ecdysozoa</taxon>
        <taxon>Nematoda</taxon>
        <taxon>Enoplea</taxon>
        <taxon>Dorylaimia</taxon>
        <taxon>Trichinellida</taxon>
        <taxon>Trichuridae</taxon>
        <taxon>Trichuris</taxon>
    </lineage>
</organism>
<feature type="domain" description="Potassium channel voltage dependent KCNQ C-terminal" evidence="14">
    <location>
        <begin position="321"/>
        <end position="385"/>
    </location>
</feature>
<proteinExistence type="predicted"/>
<dbReference type="Gene3D" id="1.10.287.70">
    <property type="match status" value="1"/>
</dbReference>
<feature type="compositionally biased region" description="Basic and acidic residues" evidence="11">
    <location>
        <begin position="432"/>
        <end position="448"/>
    </location>
</feature>
<keyword evidence="3" id="KW-1003">Cell membrane</keyword>
<dbReference type="Proteomes" id="UP000046395">
    <property type="component" value="Unassembled WGS sequence"/>
</dbReference>
<dbReference type="AlphaFoldDB" id="A0A5S6Q807"/>
<feature type="transmembrane region" description="Helical" evidence="12">
    <location>
        <begin position="154"/>
        <end position="174"/>
    </location>
</feature>
<evidence type="ECO:0000256" key="4">
    <source>
        <dbReference type="ARBA" id="ARBA00022692"/>
    </source>
</evidence>
<evidence type="ECO:0000259" key="14">
    <source>
        <dbReference type="Pfam" id="PF03520"/>
    </source>
</evidence>
<feature type="transmembrane region" description="Helical" evidence="12">
    <location>
        <begin position="47"/>
        <end position="65"/>
    </location>
</feature>
<keyword evidence="2" id="KW-0813">Transport</keyword>
<feature type="transmembrane region" description="Helical" evidence="12">
    <location>
        <begin position="219"/>
        <end position="245"/>
    </location>
</feature>
<dbReference type="Gene3D" id="6.10.140.1910">
    <property type="match status" value="1"/>
</dbReference>
<keyword evidence="15" id="KW-1185">Reference proteome</keyword>
<dbReference type="STRING" id="70415.A0A5S6Q807"/>
<protein>
    <submittedName>
        <fullName evidence="16">Potassium voltage-gated channel subfamily KQT member 1</fullName>
    </submittedName>
</protein>
<evidence type="ECO:0000313" key="16">
    <source>
        <dbReference type="WBParaSite" id="TMUE_1000003441.1"/>
    </source>
</evidence>
<evidence type="ECO:0000256" key="1">
    <source>
        <dbReference type="ARBA" id="ARBA00004651"/>
    </source>
</evidence>
<reference evidence="16" key="1">
    <citation type="submission" date="2019-12" db="UniProtKB">
        <authorList>
            <consortium name="WormBaseParasite"/>
        </authorList>
    </citation>
    <scope>IDENTIFICATION</scope>
</reference>
<keyword evidence="9" id="KW-0407">Ion channel</keyword>
<evidence type="ECO:0000256" key="2">
    <source>
        <dbReference type="ARBA" id="ARBA00022448"/>
    </source>
</evidence>
<keyword evidence="5" id="KW-0630">Potassium</keyword>
<evidence type="ECO:0000256" key="6">
    <source>
        <dbReference type="ARBA" id="ARBA00022989"/>
    </source>
</evidence>
<evidence type="ECO:0000256" key="12">
    <source>
        <dbReference type="SAM" id="Phobius"/>
    </source>
</evidence>
<dbReference type="InterPro" id="IPR005821">
    <property type="entry name" value="Ion_trans_dom"/>
</dbReference>
<dbReference type="InterPro" id="IPR027359">
    <property type="entry name" value="Volt_channel_dom_sf"/>
</dbReference>
<evidence type="ECO:0000256" key="11">
    <source>
        <dbReference type="SAM" id="MobiDB-lite"/>
    </source>
</evidence>
<dbReference type="Gene3D" id="1.20.120.350">
    <property type="entry name" value="Voltage-gated potassium channels. Chain C"/>
    <property type="match status" value="1"/>
</dbReference>
<feature type="transmembrane region" description="Helical" evidence="12">
    <location>
        <begin position="21"/>
        <end position="41"/>
    </location>
</feature>
<evidence type="ECO:0000256" key="8">
    <source>
        <dbReference type="ARBA" id="ARBA00023136"/>
    </source>
</evidence>
<dbReference type="InterPro" id="IPR013821">
    <property type="entry name" value="K_chnl_volt-dep_KCNQ_C"/>
</dbReference>
<comment type="subcellular location">
    <subcellularLocation>
        <location evidence="1">Cell membrane</location>
        <topology evidence="1">Multi-pass membrane protein</topology>
    </subcellularLocation>
</comment>
<evidence type="ECO:0000256" key="5">
    <source>
        <dbReference type="ARBA" id="ARBA00022958"/>
    </source>
</evidence>
<accession>A0A5S6Q807</accession>
<feature type="transmembrane region" description="Helical" evidence="12">
    <location>
        <begin position="194"/>
        <end position="212"/>
    </location>
</feature>
<evidence type="ECO:0000313" key="15">
    <source>
        <dbReference type="Proteomes" id="UP000046395"/>
    </source>
</evidence>
<dbReference type="PRINTS" id="PR01459">
    <property type="entry name" value="KCNQCHANNEL"/>
</dbReference>
<dbReference type="Pfam" id="PF00520">
    <property type="entry name" value="Ion_trans"/>
    <property type="match status" value="1"/>
</dbReference>
<keyword evidence="7" id="KW-0406">Ion transport</keyword>
<name>A0A5S6Q807_TRIMR</name>
<feature type="transmembrane region" description="Helical" evidence="12">
    <location>
        <begin position="85"/>
        <end position="106"/>
    </location>
</feature>
<dbReference type="WBParaSite" id="TMUE_1000003441.1">
    <property type="protein sequence ID" value="TMUE_1000003441.1"/>
    <property type="gene ID" value="WBGene00285243"/>
</dbReference>